<dbReference type="Proteomes" id="UP000674425">
    <property type="component" value="Unassembled WGS sequence"/>
</dbReference>
<comment type="subcellular location">
    <subcellularLocation>
        <location evidence="1">Cytoplasm</location>
        <location evidence="1">Nucleoid</location>
    </subcellularLocation>
</comment>
<keyword evidence="3" id="KW-0963">Cytoplasm</keyword>
<evidence type="ECO:0000256" key="3">
    <source>
        <dbReference type="ARBA" id="ARBA00022490"/>
    </source>
</evidence>
<feature type="domain" description="DNA-binding protein H-NS-like C-terminal" evidence="6">
    <location>
        <begin position="72"/>
        <end position="103"/>
    </location>
</feature>
<dbReference type="RefSeq" id="WP_200621228.1">
    <property type="nucleotide sequence ID" value="NZ_CAJNAU010000076.1"/>
</dbReference>
<evidence type="ECO:0000256" key="1">
    <source>
        <dbReference type="ARBA" id="ARBA00004453"/>
    </source>
</evidence>
<organism evidence="7 8">
    <name type="scientific">Paraburkholderia aspalathi</name>
    <dbReference type="NCBI Taxonomy" id="1324617"/>
    <lineage>
        <taxon>Bacteria</taxon>
        <taxon>Pseudomonadati</taxon>
        <taxon>Pseudomonadota</taxon>
        <taxon>Betaproteobacteria</taxon>
        <taxon>Burkholderiales</taxon>
        <taxon>Burkholderiaceae</taxon>
        <taxon>Paraburkholderia</taxon>
    </lineage>
</organism>
<protein>
    <submittedName>
        <fullName evidence="7">DNA-binding protein Bv3F</fullName>
    </submittedName>
</protein>
<comment type="caution">
    <text evidence="7">The sequence shown here is derived from an EMBL/GenBank/DDBJ whole genome shotgun (WGS) entry which is preliminary data.</text>
</comment>
<sequence length="110" mass="12572">MTEKTSRQLVAELAELDAEIERRKKLERNAVLVEIRTLMESNDLGIRDLMPPRASRPPRFQRAPYSLGTAVPKYRDPASGATWSGRGKPPQWIRDKDREQFLIDRAGAVQ</sequence>
<name>A0ABM8SPN7_9BURK</name>
<gene>
    <name evidence="7" type="ORF">R69658_05993</name>
</gene>
<feature type="region of interest" description="Disordered" evidence="5">
    <location>
        <begin position="47"/>
        <end position="97"/>
    </location>
</feature>
<evidence type="ECO:0000259" key="6">
    <source>
        <dbReference type="Pfam" id="PF00816"/>
    </source>
</evidence>
<evidence type="ECO:0000256" key="2">
    <source>
        <dbReference type="ARBA" id="ARBA00010610"/>
    </source>
</evidence>
<evidence type="ECO:0000256" key="4">
    <source>
        <dbReference type="ARBA" id="ARBA00023125"/>
    </source>
</evidence>
<reference evidence="7 8" key="1">
    <citation type="submission" date="2021-02" db="EMBL/GenBank/DDBJ databases">
        <authorList>
            <person name="Vanwijnsberghe S."/>
        </authorList>
    </citation>
    <scope>NUCLEOTIDE SEQUENCE [LARGE SCALE GENOMIC DNA]</scope>
    <source>
        <strain evidence="7 8">R-69658</strain>
    </source>
</reference>
<accession>A0ABM8SPN7</accession>
<dbReference type="PANTHER" id="PTHR38097:SF2">
    <property type="entry name" value="DNA-BINDING PROTEIN STPA"/>
    <property type="match status" value="1"/>
</dbReference>
<dbReference type="InterPro" id="IPR027444">
    <property type="entry name" value="H-NS_C_dom"/>
</dbReference>
<keyword evidence="8" id="KW-1185">Reference proteome</keyword>
<dbReference type="SUPFAM" id="SSF81273">
    <property type="entry name" value="H-NS histone-like proteins"/>
    <property type="match status" value="1"/>
</dbReference>
<dbReference type="GO" id="GO:0003677">
    <property type="term" value="F:DNA binding"/>
    <property type="evidence" value="ECO:0007669"/>
    <property type="project" value="UniProtKB-KW"/>
</dbReference>
<proteinExistence type="inferred from homology"/>
<comment type="similarity">
    <text evidence="2">Belongs to the histone-like protein H-NS family.</text>
</comment>
<dbReference type="EMBL" id="CAJNAU010000076">
    <property type="protein sequence ID" value="CAE6824196.1"/>
    <property type="molecule type" value="Genomic_DNA"/>
</dbReference>
<keyword evidence="4 7" id="KW-0238">DNA-binding</keyword>
<evidence type="ECO:0000313" key="8">
    <source>
        <dbReference type="Proteomes" id="UP000674425"/>
    </source>
</evidence>
<evidence type="ECO:0000313" key="7">
    <source>
        <dbReference type="EMBL" id="CAE6824196.1"/>
    </source>
</evidence>
<dbReference type="Pfam" id="PF00816">
    <property type="entry name" value="Histone_HNS"/>
    <property type="match status" value="1"/>
</dbReference>
<dbReference type="PANTHER" id="PTHR38097">
    <property type="match status" value="1"/>
</dbReference>
<dbReference type="Gene3D" id="4.10.430.30">
    <property type="match status" value="1"/>
</dbReference>
<evidence type="ECO:0000256" key="5">
    <source>
        <dbReference type="SAM" id="MobiDB-lite"/>
    </source>
</evidence>